<evidence type="ECO:0000256" key="3">
    <source>
        <dbReference type="ARBA" id="ARBA00022801"/>
    </source>
</evidence>
<evidence type="ECO:0000313" key="6">
    <source>
        <dbReference type="EMBL" id="GAA4823705.1"/>
    </source>
</evidence>
<keyword evidence="3" id="KW-0378">Hydrolase</keyword>
<dbReference type="SUPFAM" id="SSF55811">
    <property type="entry name" value="Nudix"/>
    <property type="match status" value="1"/>
</dbReference>
<accession>A0ABP9CZR1</accession>
<dbReference type="CDD" id="cd04681">
    <property type="entry name" value="NUDIX_Hydrolase"/>
    <property type="match status" value="1"/>
</dbReference>
<dbReference type="EMBL" id="BAABJX010000010">
    <property type="protein sequence ID" value="GAA4823705.1"/>
    <property type="molecule type" value="Genomic_DNA"/>
</dbReference>
<reference evidence="7" key="1">
    <citation type="journal article" date="2019" name="Int. J. Syst. Evol. Microbiol.">
        <title>The Global Catalogue of Microorganisms (GCM) 10K type strain sequencing project: providing services to taxonomists for standard genome sequencing and annotation.</title>
        <authorList>
            <consortium name="The Broad Institute Genomics Platform"/>
            <consortium name="The Broad Institute Genome Sequencing Center for Infectious Disease"/>
            <person name="Wu L."/>
            <person name="Ma J."/>
        </authorList>
    </citation>
    <scope>NUCLEOTIDE SEQUENCE [LARGE SCALE GENOMIC DNA]</scope>
    <source>
        <strain evidence="7">JCM 18326</strain>
    </source>
</reference>
<dbReference type="PANTHER" id="PTHR42904">
    <property type="entry name" value="NUDIX HYDROLASE, NUDC SUBFAMILY"/>
    <property type="match status" value="1"/>
</dbReference>
<keyword evidence="2" id="KW-0479">Metal-binding</keyword>
<keyword evidence="4" id="KW-0460">Magnesium</keyword>
<dbReference type="Proteomes" id="UP001500298">
    <property type="component" value="Unassembled WGS sequence"/>
</dbReference>
<dbReference type="PANTHER" id="PTHR42904:SF12">
    <property type="entry name" value="ADP-RIBOSE PYROPHOSPHATASE-RELATED"/>
    <property type="match status" value="1"/>
</dbReference>
<keyword evidence="7" id="KW-1185">Reference proteome</keyword>
<dbReference type="InterPro" id="IPR050241">
    <property type="entry name" value="NAD-cap_RNA_hydrolase_NudC"/>
</dbReference>
<feature type="domain" description="Nudix hydrolase" evidence="5">
    <location>
        <begin position="38"/>
        <end position="169"/>
    </location>
</feature>
<dbReference type="InterPro" id="IPR020084">
    <property type="entry name" value="NUDIX_hydrolase_CS"/>
</dbReference>
<dbReference type="InterPro" id="IPR000086">
    <property type="entry name" value="NUDIX_hydrolase_dom"/>
</dbReference>
<organism evidence="6 7">
    <name type="scientific">Algivirga pacifica</name>
    <dbReference type="NCBI Taxonomy" id="1162670"/>
    <lineage>
        <taxon>Bacteria</taxon>
        <taxon>Pseudomonadati</taxon>
        <taxon>Bacteroidota</taxon>
        <taxon>Cytophagia</taxon>
        <taxon>Cytophagales</taxon>
        <taxon>Flammeovirgaceae</taxon>
        <taxon>Algivirga</taxon>
    </lineage>
</organism>
<dbReference type="Pfam" id="PF00293">
    <property type="entry name" value="NUDIX"/>
    <property type="match status" value="1"/>
</dbReference>
<comment type="caution">
    <text evidence="6">The sequence shown here is derived from an EMBL/GenBank/DDBJ whole genome shotgun (WGS) entry which is preliminary data.</text>
</comment>
<proteinExistence type="predicted"/>
<gene>
    <name evidence="6" type="ORF">GCM10023331_05210</name>
</gene>
<evidence type="ECO:0000256" key="4">
    <source>
        <dbReference type="ARBA" id="ARBA00022842"/>
    </source>
</evidence>
<evidence type="ECO:0000256" key="2">
    <source>
        <dbReference type="ARBA" id="ARBA00022723"/>
    </source>
</evidence>
<dbReference type="PROSITE" id="PS51462">
    <property type="entry name" value="NUDIX"/>
    <property type="match status" value="1"/>
</dbReference>
<evidence type="ECO:0000259" key="5">
    <source>
        <dbReference type="PROSITE" id="PS51462"/>
    </source>
</evidence>
<evidence type="ECO:0000256" key="1">
    <source>
        <dbReference type="ARBA" id="ARBA00001946"/>
    </source>
</evidence>
<name>A0ABP9CZR1_9BACT</name>
<dbReference type="Gene3D" id="3.90.79.10">
    <property type="entry name" value="Nucleoside Triphosphate Pyrophosphohydrolase"/>
    <property type="match status" value="1"/>
</dbReference>
<evidence type="ECO:0000313" key="7">
    <source>
        <dbReference type="Proteomes" id="UP001500298"/>
    </source>
</evidence>
<dbReference type="InterPro" id="IPR015797">
    <property type="entry name" value="NUDIX_hydrolase-like_dom_sf"/>
</dbReference>
<protein>
    <submittedName>
        <fullName evidence="6">NUDIX domain-containing protein</fullName>
    </submittedName>
</protein>
<comment type="cofactor">
    <cofactor evidence="1">
        <name>Mg(2+)</name>
        <dbReference type="ChEBI" id="CHEBI:18420"/>
    </cofactor>
</comment>
<dbReference type="PROSITE" id="PS00893">
    <property type="entry name" value="NUDIX_BOX"/>
    <property type="match status" value="1"/>
</dbReference>
<dbReference type="RefSeq" id="WP_345368955.1">
    <property type="nucleotide sequence ID" value="NZ_BAABJX010000010.1"/>
</dbReference>
<sequence length="175" mass="19863">MHPKHHMEYCPKCAAKQFDFKEFGAFECGSCGFQLFINASAAVAVFIMDQQGRLLLTRRKFDPMAGTLDLPGGFVDPMEKGEDACRREIQEELNLSLDELSYIGSFPNEYVYKGMSYYTLDLAYTAVVNDFTPLKVADDVAEALFLYPEEIKLEEIGLGSIKVMLQEFMIQNKRP</sequence>